<evidence type="ECO:0000259" key="2">
    <source>
        <dbReference type="Pfam" id="PF11995"/>
    </source>
</evidence>
<dbReference type="Proteomes" id="UP000829196">
    <property type="component" value="Unassembled WGS sequence"/>
</dbReference>
<evidence type="ECO:0000313" key="3">
    <source>
        <dbReference type="EMBL" id="KAI0488506.1"/>
    </source>
</evidence>
<keyword evidence="1" id="KW-0493">Microtubule</keyword>
<gene>
    <name evidence="3" type="ORF">KFK09_028340</name>
</gene>
<reference evidence="3" key="1">
    <citation type="journal article" date="2022" name="Front. Genet.">
        <title>Chromosome-Scale Assembly of the Dendrobium nobile Genome Provides Insights Into the Molecular Mechanism of the Biosynthesis of the Medicinal Active Ingredient of Dendrobium.</title>
        <authorList>
            <person name="Xu Q."/>
            <person name="Niu S.-C."/>
            <person name="Li K.-L."/>
            <person name="Zheng P.-J."/>
            <person name="Zhang X.-J."/>
            <person name="Jia Y."/>
            <person name="Liu Y."/>
            <person name="Niu Y.-X."/>
            <person name="Yu L.-H."/>
            <person name="Chen D.-F."/>
            <person name="Zhang G.-Q."/>
        </authorList>
    </citation>
    <scope>NUCLEOTIDE SEQUENCE</scope>
    <source>
        <tissue evidence="3">Leaf</tissue>
    </source>
</reference>
<comment type="caution">
    <text evidence="3">The sequence shown here is derived from an EMBL/GenBank/DDBJ whole genome shotgun (WGS) entry which is preliminary data.</text>
</comment>
<evidence type="ECO:0000256" key="1">
    <source>
        <dbReference type="ARBA" id="ARBA00022701"/>
    </source>
</evidence>
<dbReference type="GO" id="GO:0003777">
    <property type="term" value="F:microtubule motor activity"/>
    <property type="evidence" value="ECO:0007669"/>
    <property type="project" value="InterPro"/>
</dbReference>
<name>A0A8T3A2D2_DENNO</name>
<feature type="domain" description="NPK1-activating kinesin-like protein C-terminal" evidence="2">
    <location>
        <begin position="121"/>
        <end position="181"/>
    </location>
</feature>
<dbReference type="InterPro" id="IPR021881">
    <property type="entry name" value="NACK_C"/>
</dbReference>
<dbReference type="OrthoDB" id="3176171at2759"/>
<organism evidence="3 4">
    <name type="scientific">Dendrobium nobile</name>
    <name type="common">Orchid</name>
    <dbReference type="NCBI Taxonomy" id="94219"/>
    <lineage>
        <taxon>Eukaryota</taxon>
        <taxon>Viridiplantae</taxon>
        <taxon>Streptophyta</taxon>
        <taxon>Embryophyta</taxon>
        <taxon>Tracheophyta</taxon>
        <taxon>Spermatophyta</taxon>
        <taxon>Magnoliopsida</taxon>
        <taxon>Liliopsida</taxon>
        <taxon>Asparagales</taxon>
        <taxon>Orchidaceae</taxon>
        <taxon>Epidendroideae</taxon>
        <taxon>Malaxideae</taxon>
        <taxon>Dendrobiinae</taxon>
        <taxon>Dendrobium</taxon>
    </lineage>
</organism>
<dbReference type="PANTHER" id="PTHR47968:SF18">
    <property type="entry name" value="KINESIN-LIKE PROTEIN KIN-7F"/>
    <property type="match status" value="1"/>
</dbReference>
<accession>A0A8T3A2D2</accession>
<dbReference type="PANTHER" id="PTHR47968">
    <property type="entry name" value="CENTROMERE PROTEIN E"/>
    <property type="match status" value="1"/>
</dbReference>
<dbReference type="EMBL" id="JAGYWB010000019">
    <property type="protein sequence ID" value="KAI0488506.1"/>
    <property type="molecule type" value="Genomic_DNA"/>
</dbReference>
<dbReference type="AlphaFoldDB" id="A0A8T3A2D2"/>
<evidence type="ECO:0000313" key="4">
    <source>
        <dbReference type="Proteomes" id="UP000829196"/>
    </source>
</evidence>
<dbReference type="GO" id="GO:0007018">
    <property type="term" value="P:microtubule-based movement"/>
    <property type="evidence" value="ECO:0007669"/>
    <property type="project" value="InterPro"/>
</dbReference>
<keyword evidence="4" id="KW-1185">Reference proteome</keyword>
<dbReference type="Pfam" id="PF11995">
    <property type="entry name" value="DUF3490"/>
    <property type="match status" value="1"/>
</dbReference>
<dbReference type="InterPro" id="IPR027640">
    <property type="entry name" value="Kinesin-like_fam"/>
</dbReference>
<protein>
    <recommendedName>
        <fullName evidence="2">NPK1-activating kinesin-like protein C-terminal domain-containing protein</fullName>
    </recommendedName>
</protein>
<sequence length="264" mass="30212">MLIYLSASVSSSLRDFPGRPRALLNYNAENENFSRDRSVMLEGSVSESLLKEQDDISSSIEGITTIQDFVSGLKEMVQVHQNQLVDGQTASEVCGAEGTRKSVGLDTLLDPVDSPSHWPRDFEKKQQEIIKLWHECNVSLIHRTYFYLLFKGDPADYIYMEVELRRQAFLKRTFSQGNSYRIWGGTGRLVTLESRYETAYMSVKGGDQSVEHLSYFYELCFEEDMMPSRLAYLYSKLKFFASEMCIDGYGARSHTAAVQDIDWC</sequence>
<dbReference type="GO" id="GO:0005874">
    <property type="term" value="C:microtubule"/>
    <property type="evidence" value="ECO:0007669"/>
    <property type="project" value="UniProtKB-KW"/>
</dbReference>
<proteinExistence type="predicted"/>